<dbReference type="Proteomes" id="UP000822688">
    <property type="component" value="Chromosome 4"/>
</dbReference>
<dbReference type="Pfam" id="PF13460">
    <property type="entry name" value="NAD_binding_10"/>
    <property type="match status" value="1"/>
</dbReference>
<protein>
    <recommendedName>
        <fullName evidence="1">NAD(P)-binding domain-containing protein</fullName>
    </recommendedName>
</protein>
<keyword evidence="3" id="KW-1185">Reference proteome</keyword>
<organism evidence="2 3">
    <name type="scientific">Ceratodon purpureus</name>
    <name type="common">Fire moss</name>
    <name type="synonym">Dicranum purpureum</name>
    <dbReference type="NCBI Taxonomy" id="3225"/>
    <lineage>
        <taxon>Eukaryota</taxon>
        <taxon>Viridiplantae</taxon>
        <taxon>Streptophyta</taxon>
        <taxon>Embryophyta</taxon>
        <taxon>Bryophyta</taxon>
        <taxon>Bryophytina</taxon>
        <taxon>Bryopsida</taxon>
        <taxon>Dicranidae</taxon>
        <taxon>Pseudoditrichales</taxon>
        <taxon>Ditrichaceae</taxon>
        <taxon>Ceratodon</taxon>
    </lineage>
</organism>
<evidence type="ECO:0000259" key="1">
    <source>
        <dbReference type="Pfam" id="PF13460"/>
    </source>
</evidence>
<dbReference type="PANTHER" id="PTHR43162:SF1">
    <property type="entry name" value="PRESTALK A DIFFERENTIATION PROTEIN A"/>
    <property type="match status" value="1"/>
</dbReference>
<dbReference type="InterPro" id="IPR051604">
    <property type="entry name" value="Ergot_Alk_Oxidoreductase"/>
</dbReference>
<dbReference type="PANTHER" id="PTHR43162">
    <property type="match status" value="1"/>
</dbReference>
<reference evidence="2" key="1">
    <citation type="submission" date="2020-06" db="EMBL/GenBank/DDBJ databases">
        <title>WGS assembly of Ceratodon purpureus strain R40.</title>
        <authorList>
            <person name="Carey S.B."/>
            <person name="Jenkins J."/>
            <person name="Shu S."/>
            <person name="Lovell J.T."/>
            <person name="Sreedasyam A."/>
            <person name="Maumus F."/>
            <person name="Tiley G.P."/>
            <person name="Fernandez-Pozo N."/>
            <person name="Barry K."/>
            <person name="Chen C."/>
            <person name="Wang M."/>
            <person name="Lipzen A."/>
            <person name="Daum C."/>
            <person name="Saski C.A."/>
            <person name="Payton A.C."/>
            <person name="Mcbreen J.C."/>
            <person name="Conrad R.E."/>
            <person name="Kollar L.M."/>
            <person name="Olsson S."/>
            <person name="Huttunen S."/>
            <person name="Landis J.B."/>
            <person name="Wickett N.J."/>
            <person name="Johnson M.G."/>
            <person name="Rensing S.A."/>
            <person name="Grimwood J."/>
            <person name="Schmutz J."/>
            <person name="Mcdaniel S.F."/>
        </authorList>
    </citation>
    <scope>NUCLEOTIDE SEQUENCE</scope>
    <source>
        <strain evidence="2">R40</strain>
    </source>
</reference>
<proteinExistence type="predicted"/>
<dbReference type="InterPro" id="IPR036291">
    <property type="entry name" value="NAD(P)-bd_dom_sf"/>
</dbReference>
<dbReference type="Gene3D" id="3.90.25.10">
    <property type="entry name" value="UDP-galactose 4-epimerase, domain 1"/>
    <property type="match status" value="1"/>
</dbReference>
<accession>A0A8T0I4T3</accession>
<name>A0A8T0I4T3_CERPU</name>
<evidence type="ECO:0000313" key="3">
    <source>
        <dbReference type="Proteomes" id="UP000822688"/>
    </source>
</evidence>
<dbReference type="InterPro" id="IPR016040">
    <property type="entry name" value="NAD(P)-bd_dom"/>
</dbReference>
<dbReference type="Gene3D" id="3.40.50.720">
    <property type="entry name" value="NAD(P)-binding Rossmann-like Domain"/>
    <property type="match status" value="1"/>
</dbReference>
<gene>
    <name evidence="2" type="ORF">KC19_4G027000</name>
</gene>
<comment type="caution">
    <text evidence="2">The sequence shown here is derived from an EMBL/GenBank/DDBJ whole genome shotgun (WGS) entry which is preliminary data.</text>
</comment>
<dbReference type="AlphaFoldDB" id="A0A8T0I4T3"/>
<dbReference type="EMBL" id="CM026424">
    <property type="protein sequence ID" value="KAG0578492.1"/>
    <property type="molecule type" value="Genomic_DNA"/>
</dbReference>
<evidence type="ECO:0000313" key="2">
    <source>
        <dbReference type="EMBL" id="KAG0578492.1"/>
    </source>
</evidence>
<feature type="domain" description="NAD(P)-binding" evidence="1">
    <location>
        <begin position="11"/>
        <end position="190"/>
    </location>
</feature>
<dbReference type="SUPFAM" id="SSF51735">
    <property type="entry name" value="NAD(P)-binding Rossmann-fold domains"/>
    <property type="match status" value="1"/>
</dbReference>
<sequence length="297" mass="32069">MSKPVVLITSATSKNGSATAKLLLETGNYSVRLGSRDPTKLQALIDEGAEAVELNASPESAAAALKGVSCLYIIIPSLRAGPQTAIIENYLRIATQNGVKHVIYLSDINVNCEDHFAPVHDHYKHQELVRNSTLPFTILQPAWFHENTVIYHGDSVKYSGAFYTCAGDGVWTSVAVQDIAAVAAAIIEDPGAHAGKIYKLQAEALTDDMLAEKLTKATGKTVRHVNSTPEEYVGFLKSQFGDALEDAFVNGILRLDEAKRENRFAEVGPDLERILGRKGVSVDAFLAERAAAFSMPA</sequence>